<evidence type="ECO:0000259" key="1">
    <source>
        <dbReference type="Pfam" id="PF25559"/>
    </source>
</evidence>
<evidence type="ECO:0000313" key="3">
    <source>
        <dbReference type="Proteomes" id="UP000218427"/>
    </source>
</evidence>
<dbReference type="InterPro" id="IPR057691">
    <property type="entry name" value="DUF7931"/>
</dbReference>
<protein>
    <recommendedName>
        <fullName evidence="1">DUF7931 domain-containing protein</fullName>
    </recommendedName>
</protein>
<comment type="caution">
    <text evidence="2">The sequence shown here is derived from an EMBL/GenBank/DDBJ whole genome shotgun (WGS) entry which is preliminary data.</text>
</comment>
<organism evidence="2 3">
    <name type="scientific">Microbulbifer flavimaris</name>
    <dbReference type="NCBI Taxonomy" id="1781068"/>
    <lineage>
        <taxon>Bacteria</taxon>
        <taxon>Pseudomonadati</taxon>
        <taxon>Pseudomonadota</taxon>
        <taxon>Gammaproteobacteria</taxon>
        <taxon>Cellvibrionales</taxon>
        <taxon>Microbulbiferaceae</taxon>
        <taxon>Microbulbifer</taxon>
    </lineage>
</organism>
<reference evidence="2" key="1">
    <citation type="submission" date="2017-08" db="EMBL/GenBank/DDBJ databases">
        <title>Microbulbifer marisrubri sp. nov., a halophilic alphaproteobacterium isolated from marine sediment of the Yellow Sea, China.</title>
        <authorList>
            <person name="Zhang G."/>
            <person name="Xiong Q."/>
        </authorList>
    </citation>
    <scope>NUCLEOTIDE SEQUENCE [LARGE SCALE GENOMIC DNA]</scope>
    <source>
        <strain evidence="2">WRN-8</strain>
    </source>
</reference>
<name>A0ABX4I3Y1_9GAMM</name>
<dbReference type="Pfam" id="PF25559">
    <property type="entry name" value="DUF7931"/>
    <property type="match status" value="1"/>
</dbReference>
<evidence type="ECO:0000313" key="2">
    <source>
        <dbReference type="EMBL" id="PCO06816.1"/>
    </source>
</evidence>
<gene>
    <name evidence="2" type="ORF">AWR36_003470</name>
</gene>
<proteinExistence type="predicted"/>
<dbReference type="SUPFAM" id="SSF56024">
    <property type="entry name" value="Phospholipase D/nuclease"/>
    <property type="match status" value="1"/>
</dbReference>
<feature type="domain" description="DUF7931" evidence="1">
    <location>
        <begin position="25"/>
        <end position="171"/>
    </location>
</feature>
<sequence length="173" mass="20375">MTDTGTDTDGVGLTEMERIRLADVEAFERALIDLCHRARREICLFSHHLDRDLYHREPVVEALSEFARRSRYARVRILIRDSDPMLQRHHRLLTLIQRLTSRIELKKLQPTVDTPDSEFAIADDGISLLREDREQWIGVYCPDDRVRTKRLREAFEQDWPLAVRDASLRQLVV</sequence>
<keyword evidence="3" id="KW-1185">Reference proteome</keyword>
<dbReference type="EMBL" id="LRFG02000001">
    <property type="protein sequence ID" value="PCO06816.1"/>
    <property type="molecule type" value="Genomic_DNA"/>
</dbReference>
<dbReference type="Proteomes" id="UP000218427">
    <property type="component" value="Unassembled WGS sequence"/>
</dbReference>
<accession>A0ABX4I3Y1</accession>
<dbReference type="RefSeq" id="WP_067080972.1">
    <property type="nucleotide sequence ID" value="NZ_LRFG02000001.1"/>
</dbReference>